<evidence type="ECO:0000313" key="7">
    <source>
        <dbReference type="Proteomes" id="UP000034112"/>
    </source>
</evidence>
<feature type="transmembrane region" description="Helical" evidence="5">
    <location>
        <begin position="262"/>
        <end position="281"/>
    </location>
</feature>
<dbReference type="AlphaFoldDB" id="A0A0F9XQF0"/>
<feature type="transmembrane region" description="Helical" evidence="5">
    <location>
        <begin position="221"/>
        <end position="241"/>
    </location>
</feature>
<feature type="transmembrane region" description="Helical" evidence="5">
    <location>
        <begin position="47"/>
        <end position="68"/>
    </location>
</feature>
<keyword evidence="2 5" id="KW-0812">Transmembrane</keyword>
<keyword evidence="3 5" id="KW-1133">Transmembrane helix</keyword>
<organism evidence="6 7">
    <name type="scientific">Trichoderma harzianum</name>
    <name type="common">Hypocrea lixii</name>
    <dbReference type="NCBI Taxonomy" id="5544"/>
    <lineage>
        <taxon>Eukaryota</taxon>
        <taxon>Fungi</taxon>
        <taxon>Dikarya</taxon>
        <taxon>Ascomycota</taxon>
        <taxon>Pezizomycotina</taxon>
        <taxon>Sordariomycetes</taxon>
        <taxon>Hypocreomycetidae</taxon>
        <taxon>Hypocreales</taxon>
        <taxon>Hypocreaceae</taxon>
        <taxon>Trichoderma</taxon>
    </lineage>
</organism>
<reference evidence="7" key="1">
    <citation type="journal article" date="2015" name="Genome Announc.">
        <title>Draft whole-genome sequence of the biocontrol agent Trichoderma harzianum T6776.</title>
        <authorList>
            <person name="Baroncelli R."/>
            <person name="Piaggeschi G."/>
            <person name="Fiorini L."/>
            <person name="Bertolini E."/>
            <person name="Zapparata A."/>
            <person name="Pe M.E."/>
            <person name="Sarrocco S."/>
            <person name="Vannacci G."/>
        </authorList>
    </citation>
    <scope>NUCLEOTIDE SEQUENCE [LARGE SCALE GENOMIC DNA]</scope>
    <source>
        <strain evidence="7">T6776</strain>
    </source>
</reference>
<evidence type="ECO:0000256" key="1">
    <source>
        <dbReference type="ARBA" id="ARBA00004141"/>
    </source>
</evidence>
<sequence length="382" mass="43214">MVAIDQSSRVLLFARASDDDDSCARPTTDDNGAVLSIGITTHTLLKILSAVFLGLTVLNSIIHITRHLSRYTAPIQQRQIIRIILVPTVFAILSFLSVLFYQASIYLRPVAEIYESIAIPAIFILYIHYVFPGPGSHSWRELFYRLEDPYSREASIAGGDVTWFKRTCVLVFQYVRYNQSFIALANNVDRYPISKTASSIVEIATQGAGVYCVNSLAPGHAHLWCEIINVVSIVLAVPHVIRFERRLKEHIDPKHKPGVKLWTFKGFVFLQFVQLILFGLLNGRLSNPTASITFNDLYYGIPATLTCIEAWIFTIIFMWSFSTKEYAPKNIDGQCNRMPIWRALLDSLNISDLVGAIATLIRILMEGNWQPVREDQNGDERK</sequence>
<protein>
    <submittedName>
        <fullName evidence="6">Uncharacterized protein</fullName>
    </submittedName>
</protein>
<evidence type="ECO:0000313" key="6">
    <source>
        <dbReference type="EMBL" id="KKP06695.1"/>
    </source>
</evidence>
<dbReference type="GO" id="GO:0016020">
    <property type="term" value="C:membrane"/>
    <property type="evidence" value="ECO:0007669"/>
    <property type="project" value="UniProtKB-SubCell"/>
</dbReference>
<comment type="subcellular location">
    <subcellularLocation>
        <location evidence="1">Membrane</location>
        <topology evidence="1">Multi-pass membrane protein</topology>
    </subcellularLocation>
</comment>
<dbReference type="Pfam" id="PF03619">
    <property type="entry name" value="Solute_trans_a"/>
    <property type="match status" value="1"/>
</dbReference>
<evidence type="ECO:0000256" key="5">
    <source>
        <dbReference type="SAM" id="Phobius"/>
    </source>
</evidence>
<accession>A0A0F9XQF0</accession>
<keyword evidence="4 5" id="KW-0472">Membrane</keyword>
<dbReference type="OMA" id="CIEAWIF"/>
<dbReference type="EMBL" id="JOKZ01000020">
    <property type="protein sequence ID" value="KKP06695.1"/>
    <property type="molecule type" value="Genomic_DNA"/>
</dbReference>
<dbReference type="OrthoDB" id="5348404at2759"/>
<dbReference type="InterPro" id="IPR005178">
    <property type="entry name" value="Ostalpha/TMEM184C"/>
</dbReference>
<comment type="caution">
    <text evidence="6">The sequence shown here is derived from an EMBL/GenBank/DDBJ whole genome shotgun (WGS) entry which is preliminary data.</text>
</comment>
<evidence type="ECO:0000256" key="2">
    <source>
        <dbReference type="ARBA" id="ARBA00022692"/>
    </source>
</evidence>
<feature type="transmembrane region" description="Helical" evidence="5">
    <location>
        <begin position="301"/>
        <end position="322"/>
    </location>
</feature>
<dbReference type="PANTHER" id="PTHR23423">
    <property type="entry name" value="ORGANIC SOLUTE TRANSPORTER-RELATED"/>
    <property type="match status" value="1"/>
</dbReference>
<name>A0A0F9XQF0_TRIHA</name>
<dbReference type="SMART" id="SM01417">
    <property type="entry name" value="Solute_trans_a"/>
    <property type="match status" value="1"/>
</dbReference>
<evidence type="ECO:0000256" key="3">
    <source>
        <dbReference type="ARBA" id="ARBA00022989"/>
    </source>
</evidence>
<dbReference type="Proteomes" id="UP000034112">
    <property type="component" value="Unassembled WGS sequence"/>
</dbReference>
<feature type="transmembrane region" description="Helical" evidence="5">
    <location>
        <begin position="80"/>
        <end position="101"/>
    </location>
</feature>
<gene>
    <name evidence="6" type="ORF">THAR02_01184</name>
</gene>
<proteinExistence type="predicted"/>
<feature type="transmembrane region" description="Helical" evidence="5">
    <location>
        <begin position="113"/>
        <end position="131"/>
    </location>
</feature>
<evidence type="ECO:0000256" key="4">
    <source>
        <dbReference type="ARBA" id="ARBA00023136"/>
    </source>
</evidence>